<keyword evidence="1" id="KW-0472">Membrane</keyword>
<keyword evidence="3" id="KW-1185">Reference proteome</keyword>
<dbReference type="RefSeq" id="WP_115218777.1">
    <property type="nucleotide sequence ID" value="NZ_UHIA01000004.1"/>
</dbReference>
<name>A0A380N1Z6_9GAMM</name>
<dbReference type="AlphaFoldDB" id="A0A380N1Z6"/>
<feature type="transmembrane region" description="Helical" evidence="1">
    <location>
        <begin position="47"/>
        <end position="68"/>
    </location>
</feature>
<dbReference type="Proteomes" id="UP000254575">
    <property type="component" value="Unassembled WGS sequence"/>
</dbReference>
<gene>
    <name evidence="2" type="ORF">NCTC10717_01621</name>
</gene>
<protein>
    <submittedName>
        <fullName evidence="2">Uncharacterized protein</fullName>
    </submittedName>
</protein>
<keyword evidence="1" id="KW-0812">Transmembrane</keyword>
<evidence type="ECO:0000313" key="3">
    <source>
        <dbReference type="Proteomes" id="UP000254575"/>
    </source>
</evidence>
<organism evidence="2 3">
    <name type="scientific">Suttonella indologenes</name>
    <dbReference type="NCBI Taxonomy" id="13276"/>
    <lineage>
        <taxon>Bacteria</taxon>
        <taxon>Pseudomonadati</taxon>
        <taxon>Pseudomonadota</taxon>
        <taxon>Gammaproteobacteria</taxon>
        <taxon>Cardiobacteriales</taxon>
        <taxon>Cardiobacteriaceae</taxon>
        <taxon>Suttonella</taxon>
    </lineage>
</organism>
<evidence type="ECO:0000256" key="1">
    <source>
        <dbReference type="SAM" id="Phobius"/>
    </source>
</evidence>
<dbReference type="OrthoDB" id="7061187at2"/>
<dbReference type="EMBL" id="UHIA01000004">
    <property type="protein sequence ID" value="SUO97787.1"/>
    <property type="molecule type" value="Genomic_DNA"/>
</dbReference>
<keyword evidence="1" id="KW-1133">Transmembrane helix</keyword>
<feature type="transmembrane region" description="Helical" evidence="1">
    <location>
        <begin position="105"/>
        <end position="127"/>
    </location>
</feature>
<reference evidence="2 3" key="1">
    <citation type="submission" date="2018-06" db="EMBL/GenBank/DDBJ databases">
        <authorList>
            <consortium name="Pathogen Informatics"/>
            <person name="Doyle S."/>
        </authorList>
    </citation>
    <scope>NUCLEOTIDE SEQUENCE [LARGE SCALE GENOMIC DNA]</scope>
    <source>
        <strain evidence="2 3">NCTC10717</strain>
    </source>
</reference>
<accession>A0A380N1Z6</accession>
<evidence type="ECO:0000313" key="2">
    <source>
        <dbReference type="EMBL" id="SUO97787.1"/>
    </source>
</evidence>
<proteinExistence type="predicted"/>
<sequence>MEQAPQYSPKEKIRHIGAACVFLAVAAIEWAKPVLERWLACRHDGNVIMLYAVFAGYPSFLAAGLLALNGRMFYRVWRQRQYPPQGMKTYRPTPYVYGGKARLRAAGFFLICAFLLGIAAYAAVYVYDFIAAGDVQTSQGLCAIRTEHGI</sequence>